<accession>A0AAW2ENF5</accession>
<evidence type="ECO:0000313" key="1">
    <source>
        <dbReference type="EMBL" id="KAL0104672.1"/>
    </source>
</evidence>
<name>A0AAW2ENF5_9HYME</name>
<dbReference type="Proteomes" id="UP001430953">
    <property type="component" value="Unassembled WGS sequence"/>
</dbReference>
<reference evidence="1 2" key="1">
    <citation type="submission" date="2023-03" db="EMBL/GenBank/DDBJ databases">
        <title>High recombination rates correlate with genetic variation in Cardiocondyla obscurior ants.</title>
        <authorList>
            <person name="Errbii M."/>
        </authorList>
    </citation>
    <scope>NUCLEOTIDE SEQUENCE [LARGE SCALE GENOMIC DNA]</scope>
    <source>
        <strain evidence="1">Alpha-2009</strain>
        <tissue evidence="1">Whole body</tissue>
    </source>
</reference>
<organism evidence="1 2">
    <name type="scientific">Cardiocondyla obscurior</name>
    <dbReference type="NCBI Taxonomy" id="286306"/>
    <lineage>
        <taxon>Eukaryota</taxon>
        <taxon>Metazoa</taxon>
        <taxon>Ecdysozoa</taxon>
        <taxon>Arthropoda</taxon>
        <taxon>Hexapoda</taxon>
        <taxon>Insecta</taxon>
        <taxon>Pterygota</taxon>
        <taxon>Neoptera</taxon>
        <taxon>Endopterygota</taxon>
        <taxon>Hymenoptera</taxon>
        <taxon>Apocrita</taxon>
        <taxon>Aculeata</taxon>
        <taxon>Formicoidea</taxon>
        <taxon>Formicidae</taxon>
        <taxon>Myrmicinae</taxon>
        <taxon>Cardiocondyla</taxon>
    </lineage>
</organism>
<keyword evidence="2" id="KW-1185">Reference proteome</keyword>
<sequence>MKIQRKSFRRRRISLTSPLKRLVLRGGGEPRKGIRHWRSNPLITLPNSATCKSLSTSLDFYLSEIRILLR</sequence>
<dbReference type="AlphaFoldDB" id="A0AAW2ENF5"/>
<comment type="caution">
    <text evidence="1">The sequence shown here is derived from an EMBL/GenBank/DDBJ whole genome shotgun (WGS) entry which is preliminary data.</text>
</comment>
<gene>
    <name evidence="1" type="ORF">PUN28_016368</name>
</gene>
<evidence type="ECO:0000313" key="2">
    <source>
        <dbReference type="Proteomes" id="UP001430953"/>
    </source>
</evidence>
<dbReference type="EMBL" id="JADYXP020000019">
    <property type="protein sequence ID" value="KAL0104672.1"/>
    <property type="molecule type" value="Genomic_DNA"/>
</dbReference>
<protein>
    <submittedName>
        <fullName evidence="1">Uncharacterized protein</fullName>
    </submittedName>
</protein>
<proteinExistence type="predicted"/>